<feature type="transmembrane region" description="Helical" evidence="8">
    <location>
        <begin position="55"/>
        <end position="75"/>
    </location>
</feature>
<feature type="transmembrane region" description="Helical" evidence="8">
    <location>
        <begin position="483"/>
        <end position="500"/>
    </location>
</feature>
<comment type="similarity">
    <text evidence="2">Belongs to the major facilitator superfamily. EmrB family.</text>
</comment>
<feature type="transmembrane region" description="Helical" evidence="8">
    <location>
        <begin position="204"/>
        <end position="223"/>
    </location>
</feature>
<dbReference type="GO" id="GO:0022857">
    <property type="term" value="F:transmembrane transporter activity"/>
    <property type="evidence" value="ECO:0007669"/>
    <property type="project" value="InterPro"/>
</dbReference>
<dbReference type="GO" id="GO:0005886">
    <property type="term" value="C:plasma membrane"/>
    <property type="evidence" value="ECO:0007669"/>
    <property type="project" value="UniProtKB-SubCell"/>
</dbReference>
<keyword evidence="5 8" id="KW-0812">Transmembrane</keyword>
<feature type="domain" description="Major facilitator superfamily (MFS) profile" evidence="9">
    <location>
        <begin position="18"/>
        <end position="505"/>
    </location>
</feature>
<dbReference type="PRINTS" id="PR01036">
    <property type="entry name" value="TCRTETB"/>
</dbReference>
<dbReference type="InterPro" id="IPR036259">
    <property type="entry name" value="MFS_trans_sf"/>
</dbReference>
<dbReference type="InterPro" id="IPR020846">
    <property type="entry name" value="MFS_dom"/>
</dbReference>
<reference evidence="10 11" key="1">
    <citation type="submission" date="2018-01" db="EMBL/GenBank/DDBJ databases">
        <title>The draft genome sequence of Halioglobus lutimaris HF004.</title>
        <authorList>
            <person name="Du Z.-J."/>
            <person name="Shi M.-J."/>
        </authorList>
    </citation>
    <scope>NUCLEOTIDE SEQUENCE [LARGE SCALE GENOMIC DNA]</scope>
    <source>
        <strain evidence="10 11">HF004</strain>
    </source>
</reference>
<accession>A0A2N5X594</accession>
<comment type="subcellular location">
    <subcellularLocation>
        <location evidence="1">Cell membrane</location>
        <topology evidence="1">Multi-pass membrane protein</topology>
    </subcellularLocation>
</comment>
<dbReference type="Gene3D" id="1.20.1720.10">
    <property type="entry name" value="Multidrug resistance protein D"/>
    <property type="match status" value="1"/>
</dbReference>
<gene>
    <name evidence="10" type="primary">emrB</name>
    <name evidence="10" type="ORF">C0039_06455</name>
</gene>
<dbReference type="CDD" id="cd17503">
    <property type="entry name" value="MFS_LmrB_MDR_like"/>
    <property type="match status" value="1"/>
</dbReference>
<evidence type="ECO:0000256" key="7">
    <source>
        <dbReference type="ARBA" id="ARBA00023136"/>
    </source>
</evidence>
<dbReference type="SUPFAM" id="SSF103473">
    <property type="entry name" value="MFS general substrate transporter"/>
    <property type="match status" value="1"/>
</dbReference>
<feature type="transmembrane region" description="Helical" evidence="8">
    <location>
        <begin position="303"/>
        <end position="326"/>
    </location>
</feature>
<dbReference type="NCBIfam" id="TIGR00711">
    <property type="entry name" value="efflux_EmrB"/>
    <property type="match status" value="1"/>
</dbReference>
<dbReference type="InterPro" id="IPR004638">
    <property type="entry name" value="EmrB-like"/>
</dbReference>
<feature type="transmembrane region" description="Helical" evidence="8">
    <location>
        <begin position="111"/>
        <end position="131"/>
    </location>
</feature>
<evidence type="ECO:0000313" key="11">
    <source>
        <dbReference type="Proteomes" id="UP000235005"/>
    </source>
</evidence>
<dbReference type="PROSITE" id="PS50850">
    <property type="entry name" value="MFS"/>
    <property type="match status" value="1"/>
</dbReference>
<dbReference type="Gene3D" id="1.20.1250.20">
    <property type="entry name" value="MFS general substrate transporter like domains"/>
    <property type="match status" value="1"/>
</dbReference>
<dbReference type="PANTHER" id="PTHR42718:SF9">
    <property type="entry name" value="MAJOR FACILITATOR SUPERFAMILY MULTIDRUG TRANSPORTER MFSC"/>
    <property type="match status" value="1"/>
</dbReference>
<feature type="transmembrane region" description="Helical" evidence="8">
    <location>
        <begin position="143"/>
        <end position="164"/>
    </location>
</feature>
<keyword evidence="4" id="KW-1003">Cell membrane</keyword>
<evidence type="ECO:0000256" key="4">
    <source>
        <dbReference type="ARBA" id="ARBA00022475"/>
    </source>
</evidence>
<keyword evidence="6 8" id="KW-1133">Transmembrane helix</keyword>
<feature type="transmembrane region" description="Helical" evidence="8">
    <location>
        <begin position="235"/>
        <end position="254"/>
    </location>
</feature>
<feature type="transmembrane region" description="Helical" evidence="8">
    <location>
        <begin position="12"/>
        <end position="43"/>
    </location>
</feature>
<dbReference type="RefSeq" id="WP_076001777.1">
    <property type="nucleotide sequence ID" value="NZ_PKUS01000005.1"/>
</dbReference>
<feature type="transmembrane region" description="Helical" evidence="8">
    <location>
        <begin position="87"/>
        <end position="105"/>
    </location>
</feature>
<dbReference type="Pfam" id="PF07690">
    <property type="entry name" value="MFS_1"/>
    <property type="match status" value="1"/>
</dbReference>
<name>A0A2N5X594_9GAMM</name>
<evidence type="ECO:0000256" key="2">
    <source>
        <dbReference type="ARBA" id="ARBA00008537"/>
    </source>
</evidence>
<dbReference type="PANTHER" id="PTHR42718">
    <property type="entry name" value="MAJOR FACILITATOR SUPERFAMILY MULTIDRUG TRANSPORTER MFSC"/>
    <property type="match status" value="1"/>
</dbReference>
<evidence type="ECO:0000256" key="1">
    <source>
        <dbReference type="ARBA" id="ARBA00004651"/>
    </source>
</evidence>
<keyword evidence="7 8" id="KW-0472">Membrane</keyword>
<keyword evidence="11" id="KW-1185">Reference proteome</keyword>
<dbReference type="AlphaFoldDB" id="A0A2N5X594"/>
<dbReference type="EMBL" id="PKUS01000005">
    <property type="protein sequence ID" value="PLW69647.1"/>
    <property type="molecule type" value="Genomic_DNA"/>
</dbReference>
<evidence type="ECO:0000256" key="8">
    <source>
        <dbReference type="SAM" id="Phobius"/>
    </source>
</evidence>
<sequence>MKAGSAPERLHGLPLFLATLGVAAASFMNILDTTIAIVALPTIGGDLSATPSQSSWIITLYSVCVAVILPLSGWITRRFGEVRTFTFAVLMFTTTSWLCAIATSFNELLVFRAFQGLSGGLLIPLSQSMLLRLYPPEKQGLALAIWAITSVVAPVVGPILGGYLTDNFGWPWIFLINVPIGISVALICWRYLPPLETERFRDPVDVVGLILLFAGVICFQTVLDRGHELDWLASMQIRIMLVVSVLSFVLFIVWERGEAHPVVDFSLFRYRNFVVGSVLVSVLYMAFIVGMVIYPIWMQTSLGYTATWSGIAMAGTGILPIILFPILGKRVQNSDPRLTVSFGLCIAAAALYLHSQTTTDSTVQYIAATRLLMGAAMPFAWMPLMAIALLGIPPEKLASASGLFNFTRMIASSAGTAIGITLWDQRTIYHRSRLAESLSADAVPYRESMALLEQATPSAQAALAALDVAVTQQARTLAMGDVFYLYVGAMLVLVLLTVFLPSKAESGGGK</sequence>
<evidence type="ECO:0000259" key="9">
    <source>
        <dbReference type="PROSITE" id="PS50850"/>
    </source>
</evidence>
<proteinExistence type="inferred from homology"/>
<evidence type="ECO:0000256" key="5">
    <source>
        <dbReference type="ARBA" id="ARBA00022692"/>
    </source>
</evidence>
<dbReference type="OrthoDB" id="9812221at2"/>
<evidence type="ECO:0000313" key="10">
    <source>
        <dbReference type="EMBL" id="PLW69647.1"/>
    </source>
</evidence>
<feature type="transmembrane region" description="Helical" evidence="8">
    <location>
        <begin position="403"/>
        <end position="423"/>
    </location>
</feature>
<comment type="caution">
    <text evidence="10">The sequence shown here is derived from an EMBL/GenBank/DDBJ whole genome shotgun (WGS) entry which is preliminary data.</text>
</comment>
<protein>
    <submittedName>
        <fullName evidence="10">MFS transporter</fullName>
    </submittedName>
</protein>
<dbReference type="Proteomes" id="UP000235005">
    <property type="component" value="Unassembled WGS sequence"/>
</dbReference>
<organism evidence="10 11">
    <name type="scientific">Pseudohalioglobus lutimaris</name>
    <dbReference type="NCBI Taxonomy" id="1737061"/>
    <lineage>
        <taxon>Bacteria</taxon>
        <taxon>Pseudomonadati</taxon>
        <taxon>Pseudomonadota</taxon>
        <taxon>Gammaproteobacteria</taxon>
        <taxon>Cellvibrionales</taxon>
        <taxon>Halieaceae</taxon>
        <taxon>Pseudohalioglobus</taxon>
    </lineage>
</organism>
<evidence type="ECO:0000256" key="6">
    <source>
        <dbReference type="ARBA" id="ARBA00022989"/>
    </source>
</evidence>
<evidence type="ECO:0000256" key="3">
    <source>
        <dbReference type="ARBA" id="ARBA00022448"/>
    </source>
</evidence>
<feature type="transmembrane region" description="Helical" evidence="8">
    <location>
        <begin position="274"/>
        <end position="297"/>
    </location>
</feature>
<feature type="transmembrane region" description="Helical" evidence="8">
    <location>
        <begin position="170"/>
        <end position="192"/>
    </location>
</feature>
<feature type="transmembrane region" description="Helical" evidence="8">
    <location>
        <begin position="367"/>
        <end position="391"/>
    </location>
</feature>
<keyword evidence="3" id="KW-0813">Transport</keyword>
<dbReference type="InterPro" id="IPR011701">
    <property type="entry name" value="MFS"/>
</dbReference>